<dbReference type="AlphaFoldDB" id="A0A1I7G871"/>
<accession>A0A1I7G871</accession>
<evidence type="ECO:0000256" key="11">
    <source>
        <dbReference type="ARBA" id="ARBA00023444"/>
    </source>
</evidence>
<keyword evidence="2" id="KW-1003">Cell membrane</keyword>
<feature type="transmembrane region" description="Helical" evidence="13">
    <location>
        <begin position="76"/>
        <end position="97"/>
    </location>
</feature>
<keyword evidence="8" id="KW-0350">Heme biosynthesis</keyword>
<sequence>MSKVEEEVRTLPSRHAHGRDGVWWLSAATWVGLFIVNMAGFLDTATGSALGCGREWPLCNGSVIPSAWSLQTLIEFGHRGIVLVVTILLVTTAVLAWRRYGQWVEVKATIGIACGFVALEAFLGAVGVLVGDPPAVLATHLGVSLMAFVGITLLTAVLNQVQRVGISVDGGAAPLRPGVPPKRFRFWAFFTMVYTFIALYVGAYISNIHAGAWFQGFPFPTESFAQAGSNLYFDILHRSIALGLVILCVALWVQARRLPVDRPDLRRGAALSVALVLAQALSGGLLVYTRLALPAFLLHVSIVSCLFATLAYVALQSTPEPVRRRQLASGGGPQGTAASGGAPAGL</sequence>
<evidence type="ECO:0000256" key="12">
    <source>
        <dbReference type="SAM" id="MobiDB-lite"/>
    </source>
</evidence>
<keyword evidence="9 13" id="KW-0472">Membrane</keyword>
<evidence type="ECO:0000256" key="5">
    <source>
        <dbReference type="ARBA" id="ARBA00022989"/>
    </source>
</evidence>
<keyword evidence="7" id="KW-0408">Iron</keyword>
<feature type="compositionally biased region" description="Low complexity" evidence="12">
    <location>
        <begin position="335"/>
        <end position="346"/>
    </location>
</feature>
<dbReference type="Proteomes" id="UP000183508">
    <property type="component" value="Unassembled WGS sequence"/>
</dbReference>
<dbReference type="eggNOG" id="COG1612">
    <property type="taxonomic scope" value="Bacteria"/>
</dbReference>
<evidence type="ECO:0000256" key="6">
    <source>
        <dbReference type="ARBA" id="ARBA00023002"/>
    </source>
</evidence>
<dbReference type="InterPro" id="IPR003780">
    <property type="entry name" value="COX15/CtaA_fam"/>
</dbReference>
<dbReference type="GO" id="GO:0016020">
    <property type="term" value="C:membrane"/>
    <property type="evidence" value="ECO:0007669"/>
    <property type="project" value="UniProtKB-SubCell"/>
</dbReference>
<reference evidence="15" key="1">
    <citation type="submission" date="2016-10" db="EMBL/GenBank/DDBJ databases">
        <authorList>
            <person name="Varghese N."/>
        </authorList>
    </citation>
    <scope>NUCLEOTIDE SEQUENCE [LARGE SCALE GENOMIC DNA]</scope>
    <source>
        <strain evidence="15">DSM 17980</strain>
    </source>
</reference>
<keyword evidence="3 13" id="KW-0812">Transmembrane</keyword>
<evidence type="ECO:0000256" key="10">
    <source>
        <dbReference type="ARBA" id="ARBA00023157"/>
    </source>
</evidence>
<dbReference type="InterPro" id="IPR050450">
    <property type="entry name" value="COX15/CtaA_HemeA_synthase"/>
</dbReference>
<dbReference type="GO" id="GO:0016491">
    <property type="term" value="F:oxidoreductase activity"/>
    <property type="evidence" value="ECO:0007669"/>
    <property type="project" value="UniProtKB-KW"/>
</dbReference>
<evidence type="ECO:0000256" key="7">
    <source>
        <dbReference type="ARBA" id="ARBA00023004"/>
    </source>
</evidence>
<feature type="transmembrane region" description="Helical" evidence="13">
    <location>
        <begin position="295"/>
        <end position="315"/>
    </location>
</feature>
<evidence type="ECO:0000256" key="3">
    <source>
        <dbReference type="ARBA" id="ARBA00022692"/>
    </source>
</evidence>
<keyword evidence="15" id="KW-1185">Reference proteome</keyword>
<dbReference type="GO" id="GO:0006784">
    <property type="term" value="P:heme A biosynthetic process"/>
    <property type="evidence" value="ECO:0007669"/>
    <property type="project" value="InterPro"/>
</dbReference>
<feature type="transmembrane region" description="Helical" evidence="13">
    <location>
        <begin position="109"/>
        <end position="131"/>
    </location>
</feature>
<evidence type="ECO:0000256" key="4">
    <source>
        <dbReference type="ARBA" id="ARBA00022723"/>
    </source>
</evidence>
<keyword evidence="5 13" id="KW-1133">Transmembrane helix</keyword>
<keyword evidence="10" id="KW-1015">Disulfide bond</keyword>
<protein>
    <submittedName>
        <fullName evidence="14">Cytochrome c oxidase assembly protein subunit 15</fullName>
    </submittedName>
</protein>
<gene>
    <name evidence="14" type="ORF">SAMN05421543_10261</name>
</gene>
<feature type="region of interest" description="Disordered" evidence="12">
    <location>
        <begin position="324"/>
        <end position="346"/>
    </location>
</feature>
<evidence type="ECO:0000256" key="1">
    <source>
        <dbReference type="ARBA" id="ARBA00004141"/>
    </source>
</evidence>
<dbReference type="PANTHER" id="PTHR35457">
    <property type="entry name" value="HEME A SYNTHASE"/>
    <property type="match status" value="1"/>
</dbReference>
<feature type="transmembrane region" description="Helical" evidence="13">
    <location>
        <begin position="235"/>
        <end position="253"/>
    </location>
</feature>
<dbReference type="STRING" id="392015.SAMN05421543_10261"/>
<dbReference type="OrthoDB" id="9816428at2"/>
<keyword evidence="4" id="KW-0479">Metal-binding</keyword>
<evidence type="ECO:0000313" key="14">
    <source>
        <dbReference type="EMBL" id="SFU44650.1"/>
    </source>
</evidence>
<organism evidence="14 15">
    <name type="scientific">Alicyclobacillus macrosporangiidus</name>
    <dbReference type="NCBI Taxonomy" id="392015"/>
    <lineage>
        <taxon>Bacteria</taxon>
        <taxon>Bacillati</taxon>
        <taxon>Bacillota</taxon>
        <taxon>Bacilli</taxon>
        <taxon>Bacillales</taxon>
        <taxon>Alicyclobacillaceae</taxon>
        <taxon>Alicyclobacillus</taxon>
    </lineage>
</organism>
<dbReference type="Pfam" id="PF02628">
    <property type="entry name" value="COX15-CtaA"/>
    <property type="match status" value="1"/>
</dbReference>
<keyword evidence="6" id="KW-0560">Oxidoreductase</keyword>
<dbReference type="PANTHER" id="PTHR35457:SF1">
    <property type="entry name" value="HEME A SYNTHASE"/>
    <property type="match status" value="1"/>
</dbReference>
<dbReference type="GO" id="GO:0046872">
    <property type="term" value="F:metal ion binding"/>
    <property type="evidence" value="ECO:0007669"/>
    <property type="project" value="UniProtKB-KW"/>
</dbReference>
<evidence type="ECO:0000256" key="9">
    <source>
        <dbReference type="ARBA" id="ARBA00023136"/>
    </source>
</evidence>
<feature type="transmembrane region" description="Helical" evidence="13">
    <location>
        <begin position="137"/>
        <end position="158"/>
    </location>
</feature>
<proteinExistence type="predicted"/>
<dbReference type="EMBL" id="FPBV01000002">
    <property type="protein sequence ID" value="SFU44650.1"/>
    <property type="molecule type" value="Genomic_DNA"/>
</dbReference>
<feature type="transmembrane region" description="Helical" evidence="13">
    <location>
        <begin position="186"/>
        <end position="205"/>
    </location>
</feature>
<evidence type="ECO:0000256" key="8">
    <source>
        <dbReference type="ARBA" id="ARBA00023133"/>
    </source>
</evidence>
<name>A0A1I7G871_9BACL</name>
<comment type="pathway">
    <text evidence="11">Porphyrin-containing compound metabolism.</text>
</comment>
<dbReference type="RefSeq" id="WP_074949414.1">
    <property type="nucleotide sequence ID" value="NZ_FPBV01000002.1"/>
</dbReference>
<feature type="transmembrane region" description="Helical" evidence="13">
    <location>
        <begin position="265"/>
        <end position="289"/>
    </location>
</feature>
<evidence type="ECO:0000256" key="2">
    <source>
        <dbReference type="ARBA" id="ARBA00022475"/>
    </source>
</evidence>
<evidence type="ECO:0000313" key="15">
    <source>
        <dbReference type="Proteomes" id="UP000183508"/>
    </source>
</evidence>
<comment type="subcellular location">
    <subcellularLocation>
        <location evidence="1">Membrane</location>
        <topology evidence="1">Multi-pass membrane protein</topology>
    </subcellularLocation>
</comment>
<feature type="transmembrane region" description="Helical" evidence="13">
    <location>
        <begin position="21"/>
        <end position="41"/>
    </location>
</feature>
<evidence type="ECO:0000256" key="13">
    <source>
        <dbReference type="SAM" id="Phobius"/>
    </source>
</evidence>